<dbReference type="Proteomes" id="UP000248333">
    <property type="component" value="Unassembled WGS sequence"/>
</dbReference>
<dbReference type="EMBL" id="PYBV01000030">
    <property type="protein sequence ID" value="PYC66896.1"/>
    <property type="molecule type" value="Genomic_DNA"/>
</dbReference>
<sequence>MSWDVLIFHAPADAGSVDQMPEDFDPPPLGTGPDVRRRLRDNLQDLDLSDPEWGHLVGPTWHIELNIGSHDPVDSIMLYVRGGGDDVLAVVARIVASVGGRALDVSTGEFLTGEPTQTVGWHGFQQYRDQILRGS</sequence>
<dbReference type="AlphaFoldDB" id="A0A318NIF7"/>
<comment type="caution">
    <text evidence="1">The sequence shown here is derived from an EMBL/GenBank/DDBJ whole genome shotgun (WGS) entry which is preliminary data.</text>
</comment>
<dbReference type="RefSeq" id="WP_110565898.1">
    <property type="nucleotide sequence ID" value="NZ_PYBV01000030.1"/>
</dbReference>
<protein>
    <submittedName>
        <fullName evidence="1">Uncharacterized protein</fullName>
    </submittedName>
</protein>
<name>A0A318NIF7_9ACTN</name>
<dbReference type="OrthoDB" id="8481871at2"/>
<gene>
    <name evidence="1" type="ORF">C7C45_23715</name>
</gene>
<proteinExistence type="predicted"/>
<reference evidence="1 2" key="1">
    <citation type="submission" date="2018-03" db="EMBL/GenBank/DDBJ databases">
        <title>Bioinformatic expansion and discovery of thiopeptide antibiotics.</title>
        <authorList>
            <person name="Schwalen C.J."/>
            <person name="Hudson G.A."/>
            <person name="Mitchell D.A."/>
        </authorList>
    </citation>
    <scope>NUCLEOTIDE SEQUENCE [LARGE SCALE GENOMIC DNA]</scope>
    <source>
        <strain evidence="1 2">NRRL 8041</strain>
    </source>
</reference>
<organism evidence="1 2">
    <name type="scientific">Micromonospora arborensis</name>
    <dbReference type="NCBI Taxonomy" id="2116518"/>
    <lineage>
        <taxon>Bacteria</taxon>
        <taxon>Bacillati</taxon>
        <taxon>Actinomycetota</taxon>
        <taxon>Actinomycetes</taxon>
        <taxon>Micromonosporales</taxon>
        <taxon>Micromonosporaceae</taxon>
        <taxon>Micromonospora</taxon>
    </lineage>
</organism>
<accession>A0A318NIF7</accession>
<evidence type="ECO:0000313" key="1">
    <source>
        <dbReference type="EMBL" id="PYC66896.1"/>
    </source>
</evidence>
<keyword evidence="2" id="KW-1185">Reference proteome</keyword>
<evidence type="ECO:0000313" key="2">
    <source>
        <dbReference type="Proteomes" id="UP000248333"/>
    </source>
</evidence>